<feature type="region of interest" description="Disordered" evidence="1">
    <location>
        <begin position="99"/>
        <end position="124"/>
    </location>
</feature>
<organism evidence="2 3">
    <name type="scientific">Okeania hirsuta</name>
    <dbReference type="NCBI Taxonomy" id="1458930"/>
    <lineage>
        <taxon>Bacteria</taxon>
        <taxon>Bacillati</taxon>
        <taxon>Cyanobacteriota</taxon>
        <taxon>Cyanophyceae</taxon>
        <taxon>Oscillatoriophycideae</taxon>
        <taxon>Oscillatoriales</taxon>
        <taxon>Microcoleaceae</taxon>
        <taxon>Okeania</taxon>
    </lineage>
</organism>
<evidence type="ECO:0000313" key="3">
    <source>
        <dbReference type="Proteomes" id="UP000269154"/>
    </source>
</evidence>
<reference evidence="2 3" key="1">
    <citation type="journal article" date="2018" name="ACS Chem. Biol.">
        <title>Ketoreductase domain dysfunction expands chemodiversity: malyngamide biosynthesis in the cyanobacterium Okeania hirsuta.</title>
        <authorList>
            <person name="Moss N.A."/>
            <person name="Leao T."/>
            <person name="Rankin M."/>
            <person name="McCullough T.M."/>
            <person name="Qu P."/>
            <person name="Korobeynikov A."/>
            <person name="Smith J.L."/>
            <person name="Gerwick L."/>
            <person name="Gerwick W.H."/>
        </authorList>
    </citation>
    <scope>NUCLEOTIDE SEQUENCE [LARGE SCALE GENOMIC DNA]</scope>
    <source>
        <strain evidence="2 3">PAB10Feb10-1</strain>
    </source>
</reference>
<dbReference type="InterPro" id="IPR011468">
    <property type="entry name" value="DUF1574"/>
</dbReference>
<feature type="compositionally biased region" description="Polar residues" evidence="1">
    <location>
        <begin position="192"/>
        <end position="211"/>
    </location>
</feature>
<comment type="caution">
    <text evidence="2">The sequence shown here is derived from an EMBL/GenBank/DDBJ whole genome shotgun (WGS) entry which is preliminary data.</text>
</comment>
<protein>
    <submittedName>
        <fullName evidence="2">DUF1574 domain-containing protein</fullName>
    </submittedName>
</protein>
<feature type="region of interest" description="Disordered" evidence="1">
    <location>
        <begin position="192"/>
        <end position="221"/>
    </location>
</feature>
<evidence type="ECO:0000256" key="1">
    <source>
        <dbReference type="SAM" id="MobiDB-lite"/>
    </source>
</evidence>
<proteinExistence type="predicted"/>
<dbReference type="EMBL" id="RCBY01000047">
    <property type="protein sequence ID" value="RQH45426.1"/>
    <property type="molecule type" value="Genomic_DNA"/>
</dbReference>
<name>A0A3N6PEV1_9CYAN</name>
<keyword evidence="3" id="KW-1185">Reference proteome</keyword>
<feature type="compositionally biased region" description="Polar residues" evidence="1">
    <location>
        <begin position="104"/>
        <end position="114"/>
    </location>
</feature>
<dbReference type="SUPFAM" id="SSF52266">
    <property type="entry name" value="SGNH hydrolase"/>
    <property type="match status" value="1"/>
</dbReference>
<evidence type="ECO:0000313" key="2">
    <source>
        <dbReference type="EMBL" id="RQH45426.1"/>
    </source>
</evidence>
<accession>A0A3N6PEV1</accession>
<dbReference type="Proteomes" id="UP000269154">
    <property type="component" value="Unassembled WGS sequence"/>
</dbReference>
<dbReference type="RefSeq" id="WP_124154627.1">
    <property type="nucleotide sequence ID" value="NZ_RCBY01000047.1"/>
</dbReference>
<sequence>MKGNKTILTENRSPLGDWAQEALGLPEVQVQVRLRGNHLHILCEAEKCPEMNFALAQFSQALGQVDLESLLPPNQPRIYQMFLCGRALGRRRPDWTVKLDGNKVGTQSQQINTPSSSSDSKVDTLSKSNYVVPAKHPQNQNDSQTLPEEHLRKVTVGQSPKLDINHNASELLSTPHKASVLTNDTLDHSQLISSPRLNSENSSVTESTQPNELEADSENTEELDQYLLDSPLTVSYQRLAKYGHPDAIASYLSEVLGELGVSVNVSIRERQLKEKLTETTQQSEDSAKSPELKTQKILWVSCEAAYSPAPSLLAEPIAQKLRDLKLKDFHEALISLLVQGETAPDWMLRVDLTPPDLMLQEWASWGDVAAIERLLQQQFTTLEIKIRATLKESTLHLFCTNTNNSNQEAPDKKKTKEAIASTLSTILPRGIQAATIYGCIINEPKQKSESPLWIDWLNLPASENSEMAASAKVLASQGNYEAISFLLNKLLNPDLDQKLQTGGIRVLILPKQELLHVMSEAPTCPSQSQVGPPIAQFLRQLQVPGISGVRVYGRRAGQKLPLWRYGINFTARSRQYSEQPPEFAASAEMDLLLGKRADRVFLKLTPQKTEKFDSKLLTPHNNYTVTTQLFTAIQQLLITSRLFIPNEEYSTQMGNSLTYNTFNSGKWVTAFACAAMGILLTVQTDLKLGAILQQLPDISRSGSICHGPNCQTPTEVNEDAVEAPEFSTYPSFNSPQLDEQLVRYQQYLQVEKKLPDILIVGSSRALRGVNPTVLEESLATAGYPDLRVYNFGINGATAQVVDLIVRQVLPAEQLPQLIIFADGVRALNSGRVDRTFDIIASSEGYEEVDAGTFTIETNTSETSVNFDIKKYQQIFKNIQGKIEEISVTYQQRDRLKSLINSIINNPKNWNFLQQQKDKDLAVEDIDKLDQFQSNGFLPISIKFEPENYYQNYAKVSGKYDADYANFQLPGKQITALKNLLQYTQSIGINFVFVNMPLTTAYLDEARTTYEQKFQEYMQQLSLEYSNFLFRDLGGAWPDAYDKFSDPSHLNLYGAIAVSQQLAEDNIIPWSEP</sequence>
<dbReference type="Pfam" id="PF07611">
    <property type="entry name" value="DUF1574"/>
    <property type="match status" value="1"/>
</dbReference>
<dbReference type="OrthoDB" id="453133at2"/>
<feature type="compositionally biased region" description="Low complexity" evidence="1">
    <location>
        <begin position="115"/>
        <end position="124"/>
    </location>
</feature>
<dbReference type="AlphaFoldDB" id="A0A3N6PEV1"/>
<gene>
    <name evidence="2" type="ORF">D5R40_10855</name>
</gene>